<dbReference type="EMBL" id="PSQE01000003">
    <property type="protein sequence ID" value="RHN66123.1"/>
    <property type="molecule type" value="Genomic_DNA"/>
</dbReference>
<reference evidence="2" key="1">
    <citation type="journal article" date="2018" name="Nat. Plants">
        <title>Whole-genome landscape of Medicago truncatula symbiotic genes.</title>
        <authorList>
            <person name="Pecrix Y."/>
            <person name="Gamas P."/>
            <person name="Carrere S."/>
        </authorList>
    </citation>
    <scope>NUCLEOTIDE SEQUENCE</scope>
    <source>
        <tissue evidence="2">Leaves</tissue>
    </source>
</reference>
<name>A0A396INI7_MEDTR</name>
<comment type="caution">
    <text evidence="2">The sequence shown here is derived from an EMBL/GenBank/DDBJ whole genome shotgun (WGS) entry which is preliminary data.</text>
</comment>
<evidence type="ECO:0000256" key="1">
    <source>
        <dbReference type="SAM" id="MobiDB-lite"/>
    </source>
</evidence>
<dbReference type="Gramene" id="rna14041">
    <property type="protein sequence ID" value="RHN66123.1"/>
    <property type="gene ID" value="gene14041"/>
</dbReference>
<dbReference type="AlphaFoldDB" id="A0A396INI7"/>
<protein>
    <submittedName>
        <fullName evidence="2">Uncharacterized protein</fullName>
    </submittedName>
</protein>
<feature type="region of interest" description="Disordered" evidence="1">
    <location>
        <begin position="47"/>
        <end position="84"/>
    </location>
</feature>
<evidence type="ECO:0000313" key="2">
    <source>
        <dbReference type="EMBL" id="RHN66123.1"/>
    </source>
</evidence>
<gene>
    <name evidence="2" type="ORF">MtrunA17_Chr3g0087351</name>
</gene>
<dbReference type="PANTHER" id="PTHR37748">
    <property type="entry name" value="PROTEIN, PUTATIVE-RELATED"/>
    <property type="match status" value="1"/>
</dbReference>
<sequence length="101" mass="11883">MKKYLIAKVLRADTYMKKVVQLDRPRTLNEFLAIAKTYIRYEEELHTDSLNKSRKEEHAFESSKKPFQEKKKEGKPAREGEGPVGRFTEYMSLALSREKKS</sequence>
<organism evidence="2">
    <name type="scientific">Medicago truncatula</name>
    <name type="common">Barrel medic</name>
    <name type="synonym">Medicago tribuloides</name>
    <dbReference type="NCBI Taxonomy" id="3880"/>
    <lineage>
        <taxon>Eukaryota</taxon>
        <taxon>Viridiplantae</taxon>
        <taxon>Streptophyta</taxon>
        <taxon>Embryophyta</taxon>
        <taxon>Tracheophyta</taxon>
        <taxon>Spermatophyta</taxon>
        <taxon>Magnoliopsida</taxon>
        <taxon>eudicotyledons</taxon>
        <taxon>Gunneridae</taxon>
        <taxon>Pentapetalae</taxon>
        <taxon>rosids</taxon>
        <taxon>fabids</taxon>
        <taxon>Fabales</taxon>
        <taxon>Fabaceae</taxon>
        <taxon>Papilionoideae</taxon>
        <taxon>50 kb inversion clade</taxon>
        <taxon>NPAAA clade</taxon>
        <taxon>Hologalegina</taxon>
        <taxon>IRL clade</taxon>
        <taxon>Trifolieae</taxon>
        <taxon>Medicago</taxon>
    </lineage>
</organism>
<dbReference type="Proteomes" id="UP000265566">
    <property type="component" value="Chromosome 3"/>
</dbReference>
<dbReference type="PANTHER" id="PTHR37748:SF1">
    <property type="entry name" value="PROTEIN, PUTATIVE-RELATED"/>
    <property type="match status" value="1"/>
</dbReference>
<proteinExistence type="predicted"/>
<feature type="compositionally biased region" description="Basic and acidic residues" evidence="1">
    <location>
        <begin position="47"/>
        <end position="81"/>
    </location>
</feature>
<accession>A0A396INI7</accession>